<dbReference type="SUPFAM" id="SSF52540">
    <property type="entry name" value="P-loop containing nucleoside triphosphate hydrolases"/>
    <property type="match status" value="2"/>
</dbReference>
<dbReference type="InterPro" id="IPR050319">
    <property type="entry name" value="ABC_transp_ATP-bind"/>
</dbReference>
<dbReference type="PANTHER" id="PTHR43776:SF7">
    <property type="entry name" value="D,D-DIPEPTIDE TRANSPORT ATP-BINDING PROTEIN DDPF-RELATED"/>
    <property type="match status" value="1"/>
</dbReference>
<protein>
    <submittedName>
        <fullName evidence="6">ATP-binding cassette domain-containing protein</fullName>
    </submittedName>
</protein>
<dbReference type="GO" id="GO:0005524">
    <property type="term" value="F:ATP binding"/>
    <property type="evidence" value="ECO:0007669"/>
    <property type="project" value="UniProtKB-KW"/>
</dbReference>
<proteinExistence type="inferred from homology"/>
<keyword evidence="2" id="KW-0813">Transport</keyword>
<dbReference type="RefSeq" id="WP_377256072.1">
    <property type="nucleotide sequence ID" value="NZ_JBHLUH010000060.1"/>
</dbReference>
<evidence type="ECO:0000256" key="1">
    <source>
        <dbReference type="ARBA" id="ARBA00005417"/>
    </source>
</evidence>
<evidence type="ECO:0000259" key="5">
    <source>
        <dbReference type="PROSITE" id="PS50893"/>
    </source>
</evidence>
<keyword evidence="4 6" id="KW-0067">ATP-binding</keyword>
<evidence type="ECO:0000313" key="6">
    <source>
        <dbReference type="EMBL" id="MFC0531520.1"/>
    </source>
</evidence>
<dbReference type="PROSITE" id="PS00211">
    <property type="entry name" value="ABC_TRANSPORTER_1"/>
    <property type="match status" value="2"/>
</dbReference>
<keyword evidence="3" id="KW-0547">Nucleotide-binding</keyword>
<reference evidence="6 7" key="1">
    <citation type="submission" date="2024-09" db="EMBL/GenBank/DDBJ databases">
        <authorList>
            <person name="Sun Q."/>
            <person name="Mori K."/>
        </authorList>
    </citation>
    <scope>NUCLEOTIDE SEQUENCE [LARGE SCALE GENOMIC DNA]</scope>
    <source>
        <strain evidence="6 7">TBRC 3947</strain>
    </source>
</reference>
<comment type="similarity">
    <text evidence="1">Belongs to the ABC transporter superfamily.</text>
</comment>
<dbReference type="Gene3D" id="3.40.50.300">
    <property type="entry name" value="P-loop containing nucleotide triphosphate hydrolases"/>
    <property type="match status" value="2"/>
</dbReference>
<sequence length="547" mass="59094">MTALDIRNLNVSFRLPDREAPLDVLRGVSLRVAEGEIVAVVGESGSGKTTLIRAVTGSLADNATFDADVFSLGGLDLRSLSRSAYARVRGGQIGFVPQDPLQGLNPVVPVGRLAEEPLRKRGVGRAQRRRQVLELFERVGLPDPERVHRSFAHELSGGMCQRVLIAAAISTRPRLLIADEPTSALDVTIQKRILDLLVELRDEIPCSIVLVTHDLGLAEERADKLHVISRGRIVESGSPAQILNAPADDYTKLLLTASTIGTAISVTEPAPDRAPIAPAPPHVRGVALSKRFAGRRSAGEARALSEVSFEARRGSTLGIVGESGSGKTTLLRIVAGLAGHHEGEVSVDVGGQLVDLREPSAHRYLRRRTQLIYQGSYGALNPRLPVEKILDEPLTGFRLGDRAWRRERVSELLDLVKLPQETRSKYSSELSGGQRQRVAIARALAAEPELLLADEPVSALDVTVQAQILELFREVQSRFNLTLLFVSHDLGVISEVADDTLVLLRGEVVDSGSTARVLRDSDNPYVRELVDAIPGGRLAPVSATVAP</sequence>
<comment type="caution">
    <text evidence="6">The sequence shown here is derived from an EMBL/GenBank/DDBJ whole genome shotgun (WGS) entry which is preliminary data.</text>
</comment>
<accession>A0ABV6M9X1</accession>
<dbReference type="SMART" id="SM00382">
    <property type="entry name" value="AAA"/>
    <property type="match status" value="2"/>
</dbReference>
<dbReference type="InterPro" id="IPR027417">
    <property type="entry name" value="P-loop_NTPase"/>
</dbReference>
<dbReference type="PROSITE" id="PS50893">
    <property type="entry name" value="ABC_TRANSPORTER_2"/>
    <property type="match status" value="2"/>
</dbReference>
<feature type="domain" description="ABC transporter" evidence="5">
    <location>
        <begin position="283"/>
        <end position="530"/>
    </location>
</feature>
<dbReference type="InterPro" id="IPR003593">
    <property type="entry name" value="AAA+_ATPase"/>
</dbReference>
<dbReference type="Proteomes" id="UP001589867">
    <property type="component" value="Unassembled WGS sequence"/>
</dbReference>
<feature type="domain" description="ABC transporter" evidence="5">
    <location>
        <begin position="6"/>
        <end position="255"/>
    </location>
</feature>
<dbReference type="EMBL" id="JBHLUH010000060">
    <property type="protein sequence ID" value="MFC0531520.1"/>
    <property type="molecule type" value="Genomic_DNA"/>
</dbReference>
<organism evidence="6 7">
    <name type="scientific">Phytohabitans kaempferiae</name>
    <dbReference type="NCBI Taxonomy" id="1620943"/>
    <lineage>
        <taxon>Bacteria</taxon>
        <taxon>Bacillati</taxon>
        <taxon>Actinomycetota</taxon>
        <taxon>Actinomycetes</taxon>
        <taxon>Micromonosporales</taxon>
        <taxon>Micromonosporaceae</taxon>
    </lineage>
</organism>
<gene>
    <name evidence="6" type="ORF">ACFFIA_28130</name>
</gene>
<dbReference type="Pfam" id="PF00005">
    <property type="entry name" value="ABC_tran"/>
    <property type="match status" value="2"/>
</dbReference>
<evidence type="ECO:0000256" key="4">
    <source>
        <dbReference type="ARBA" id="ARBA00022840"/>
    </source>
</evidence>
<evidence type="ECO:0000256" key="3">
    <source>
        <dbReference type="ARBA" id="ARBA00022741"/>
    </source>
</evidence>
<evidence type="ECO:0000256" key="2">
    <source>
        <dbReference type="ARBA" id="ARBA00022448"/>
    </source>
</evidence>
<dbReference type="InterPro" id="IPR003439">
    <property type="entry name" value="ABC_transporter-like_ATP-bd"/>
</dbReference>
<dbReference type="CDD" id="cd03257">
    <property type="entry name" value="ABC_NikE_OppD_transporters"/>
    <property type="match status" value="2"/>
</dbReference>
<keyword evidence="7" id="KW-1185">Reference proteome</keyword>
<name>A0ABV6M9X1_9ACTN</name>
<evidence type="ECO:0000313" key="7">
    <source>
        <dbReference type="Proteomes" id="UP001589867"/>
    </source>
</evidence>
<dbReference type="PANTHER" id="PTHR43776">
    <property type="entry name" value="TRANSPORT ATP-BINDING PROTEIN"/>
    <property type="match status" value="1"/>
</dbReference>
<dbReference type="InterPro" id="IPR017871">
    <property type="entry name" value="ABC_transporter-like_CS"/>
</dbReference>